<dbReference type="Gene3D" id="3.60.21.10">
    <property type="match status" value="1"/>
</dbReference>
<dbReference type="GO" id="GO:0004722">
    <property type="term" value="F:protein serine/threonine phosphatase activity"/>
    <property type="evidence" value="ECO:0007669"/>
    <property type="project" value="UniProtKB-EC"/>
</dbReference>
<dbReference type="Proteomes" id="UP000007437">
    <property type="component" value="Chromosome"/>
</dbReference>
<name>E5AQ97_MYCRK</name>
<gene>
    <name evidence="2" type="ordered locus">RBRH_02859</name>
</gene>
<keyword evidence="2" id="KW-0378">Hydrolase</keyword>
<dbReference type="HOGENOM" id="CLU_023125_1_0_4"/>
<sequence length="315" mass="34841">MSRPPGVALSTAGPLAIMARAACAPRRPRCRAAYPGRRVMPCSWAAPHLLRDTRRIRRRRAGAIIDIMNEASDRFVAFHPWNDTGRDFVVGDLHGCTDALRYLLAQVRFHGAHDRLFSVGDLVDRGEHPVEALTLLEMPWFFAVKGNHEAVMCDVADGVLPQTVWDSVGGAWARALPAEMLSRYAAHVRRLPLARVVGSGERRFNVLHAEFFGDDLTLDAAQFDERTRARLLWGRQLITGRGDPRVQRGLSHTYCGHTPVPEVRTVGAQTFVDTGAFLPHGVLSIVNVHSGRIHAISTHEALRRGAASLDWPTHG</sequence>
<proteinExistence type="predicted"/>
<protein>
    <submittedName>
        <fullName evidence="2">Serine/threonine protein phosphatase</fullName>
        <ecNumber evidence="2">3.1.3.16</ecNumber>
    </submittedName>
</protein>
<dbReference type="AlphaFoldDB" id="E5AQ97"/>
<dbReference type="EC" id="3.1.3.16" evidence="2"/>
<evidence type="ECO:0000313" key="2">
    <source>
        <dbReference type="EMBL" id="CBW74779.1"/>
    </source>
</evidence>
<dbReference type="EMBL" id="FR687359">
    <property type="protein sequence ID" value="CBW74779.1"/>
    <property type="molecule type" value="Genomic_DNA"/>
</dbReference>
<dbReference type="PROSITE" id="PS00125">
    <property type="entry name" value="SER_THR_PHOSPHATASE"/>
    <property type="match status" value="1"/>
</dbReference>
<dbReference type="GO" id="GO:0008803">
    <property type="term" value="F:bis(5'-nucleosyl)-tetraphosphatase (symmetrical) activity"/>
    <property type="evidence" value="ECO:0007669"/>
    <property type="project" value="TreeGrafter"/>
</dbReference>
<dbReference type="eggNOG" id="COG0639">
    <property type="taxonomic scope" value="Bacteria"/>
</dbReference>
<dbReference type="GO" id="GO:0005737">
    <property type="term" value="C:cytoplasm"/>
    <property type="evidence" value="ECO:0007669"/>
    <property type="project" value="TreeGrafter"/>
</dbReference>
<accession>E5AQ97</accession>
<evidence type="ECO:0000259" key="1">
    <source>
        <dbReference type="PROSITE" id="PS00125"/>
    </source>
</evidence>
<dbReference type="KEGG" id="brh:RBRH_02859"/>
<dbReference type="InterPro" id="IPR050126">
    <property type="entry name" value="Ap4A_hydrolase"/>
</dbReference>
<dbReference type="InterPro" id="IPR029052">
    <property type="entry name" value="Metallo-depent_PP-like"/>
</dbReference>
<dbReference type="SUPFAM" id="SSF56300">
    <property type="entry name" value="Metallo-dependent phosphatases"/>
    <property type="match status" value="1"/>
</dbReference>
<dbReference type="InterPro" id="IPR004843">
    <property type="entry name" value="Calcineurin-like_PHP"/>
</dbReference>
<organism evidence="2 3">
    <name type="scientific">Mycetohabitans rhizoxinica (strain DSM 19002 / CIP 109453 / HKI 454)</name>
    <name type="common">Paraburkholderia rhizoxinica</name>
    <dbReference type="NCBI Taxonomy" id="882378"/>
    <lineage>
        <taxon>Bacteria</taxon>
        <taxon>Pseudomonadati</taxon>
        <taxon>Pseudomonadota</taxon>
        <taxon>Betaproteobacteria</taxon>
        <taxon>Burkholderiales</taxon>
        <taxon>Burkholderiaceae</taxon>
        <taxon>Mycetohabitans</taxon>
    </lineage>
</organism>
<dbReference type="InterPro" id="IPR006186">
    <property type="entry name" value="Ser/Thr-sp_prot-phosphatase"/>
</dbReference>
<dbReference type="GO" id="GO:0110154">
    <property type="term" value="P:RNA decapping"/>
    <property type="evidence" value="ECO:0007669"/>
    <property type="project" value="TreeGrafter"/>
</dbReference>
<evidence type="ECO:0000313" key="3">
    <source>
        <dbReference type="Proteomes" id="UP000007437"/>
    </source>
</evidence>
<feature type="domain" description="Serine/threonine specific protein phosphatases" evidence="1">
    <location>
        <begin position="144"/>
        <end position="149"/>
    </location>
</feature>
<dbReference type="Pfam" id="PF00149">
    <property type="entry name" value="Metallophos"/>
    <property type="match status" value="1"/>
</dbReference>
<dbReference type="PANTHER" id="PTHR42850">
    <property type="entry name" value="METALLOPHOSPHOESTERASE"/>
    <property type="match status" value="1"/>
</dbReference>
<reference evidence="2 3" key="1">
    <citation type="journal article" date="2011" name="J. Bacteriol.">
        <title>Complete genome sequence of Burkholderia rhizoxinica, an endosymbiont of Rhizopus microsporus.</title>
        <authorList>
            <person name="Lackner G."/>
            <person name="Moebius N."/>
            <person name="Partida-Martinez L."/>
            <person name="Hertweck C."/>
        </authorList>
    </citation>
    <scope>NUCLEOTIDE SEQUENCE [LARGE SCALE GENOMIC DNA]</scope>
    <source>
        <strain evidence="3">DSM 19002 / CIP 109453 / HKI 454</strain>
    </source>
</reference>
<dbReference type="PANTHER" id="PTHR42850:SF10">
    <property type="entry name" value="SERINE_THREONINE-PROTEIN PHOSPHATASE 1"/>
    <property type="match status" value="1"/>
</dbReference>
<dbReference type="STRING" id="882378.RBRH_02859"/>